<feature type="active site" description="Proton donor" evidence="6">
    <location>
        <position position="123"/>
    </location>
</feature>
<dbReference type="Gene3D" id="3.40.50.2300">
    <property type="match status" value="1"/>
</dbReference>
<dbReference type="RefSeq" id="WP_175022759.1">
    <property type="nucleotide sequence ID" value="NZ_CABVQC010000016.1"/>
</dbReference>
<name>A0A6P2L5T1_9BURK</name>
<evidence type="ECO:0000256" key="3">
    <source>
        <dbReference type="ARBA" id="ARBA00022801"/>
    </source>
</evidence>
<sequence>MSPVATLLVVCIGNLCRSPMAEALFRARLPGVDVQSAGIGARDGQPADPHAVQLMRAHGLDIAAHRARRLPPALGASADLILTMDLAQKRWLEQRLPALRGRVFRLGLPDLAAGLPSGFDVPDPYLGPRTSFEHSLRLIERGVDAWSARIAALPSPTSPLSGSNR</sequence>
<proteinExistence type="inferred from homology"/>
<organism evidence="8 9">
    <name type="scientific">Burkholderia aenigmatica</name>
    <dbReference type="NCBI Taxonomy" id="2015348"/>
    <lineage>
        <taxon>Bacteria</taxon>
        <taxon>Pseudomonadati</taxon>
        <taxon>Pseudomonadota</taxon>
        <taxon>Betaproteobacteria</taxon>
        <taxon>Burkholderiales</taxon>
        <taxon>Burkholderiaceae</taxon>
        <taxon>Burkholderia</taxon>
        <taxon>Burkholderia cepacia complex</taxon>
    </lineage>
</organism>
<comment type="catalytic activity">
    <reaction evidence="5">
        <text>O-phospho-L-tyrosyl-[protein] + H2O = L-tyrosyl-[protein] + phosphate</text>
        <dbReference type="Rhea" id="RHEA:10684"/>
        <dbReference type="Rhea" id="RHEA-COMP:10136"/>
        <dbReference type="Rhea" id="RHEA-COMP:20101"/>
        <dbReference type="ChEBI" id="CHEBI:15377"/>
        <dbReference type="ChEBI" id="CHEBI:43474"/>
        <dbReference type="ChEBI" id="CHEBI:46858"/>
        <dbReference type="ChEBI" id="CHEBI:61978"/>
        <dbReference type="EC" id="3.1.3.48"/>
    </reaction>
</comment>
<evidence type="ECO:0000259" key="7">
    <source>
        <dbReference type="SMART" id="SM00226"/>
    </source>
</evidence>
<keyword evidence="3" id="KW-0378">Hydrolase</keyword>
<dbReference type="EMBL" id="CABVQC010000016">
    <property type="protein sequence ID" value="VWB62223.1"/>
    <property type="molecule type" value="Genomic_DNA"/>
</dbReference>
<gene>
    <name evidence="8" type="ORF">BLA13014_02779</name>
</gene>
<feature type="domain" description="Phosphotyrosine protein phosphatase I" evidence="7">
    <location>
        <begin position="5"/>
        <end position="149"/>
    </location>
</feature>
<dbReference type="SUPFAM" id="SSF52788">
    <property type="entry name" value="Phosphotyrosine protein phosphatases I"/>
    <property type="match status" value="1"/>
</dbReference>
<dbReference type="CDD" id="cd16343">
    <property type="entry name" value="LMWPTP"/>
    <property type="match status" value="1"/>
</dbReference>
<dbReference type="PANTHER" id="PTHR11717">
    <property type="entry name" value="LOW MOLECULAR WEIGHT PROTEIN TYROSINE PHOSPHATASE"/>
    <property type="match status" value="1"/>
</dbReference>
<protein>
    <recommendedName>
        <fullName evidence="2">protein-tyrosine-phosphatase</fullName>
        <ecNumber evidence="2">3.1.3.48</ecNumber>
    </recommendedName>
</protein>
<dbReference type="EC" id="3.1.3.48" evidence="2"/>
<evidence type="ECO:0000256" key="1">
    <source>
        <dbReference type="ARBA" id="ARBA00011063"/>
    </source>
</evidence>
<dbReference type="PRINTS" id="PR00719">
    <property type="entry name" value="LMWPTPASE"/>
</dbReference>
<evidence type="ECO:0000256" key="6">
    <source>
        <dbReference type="PIRSR" id="PIRSR617867-1"/>
    </source>
</evidence>
<evidence type="ECO:0000313" key="9">
    <source>
        <dbReference type="Proteomes" id="UP000494261"/>
    </source>
</evidence>
<accession>A0A6P2L5T1</accession>
<dbReference type="Pfam" id="PF01451">
    <property type="entry name" value="LMWPc"/>
    <property type="match status" value="1"/>
</dbReference>
<dbReference type="Proteomes" id="UP000494261">
    <property type="component" value="Unassembled WGS sequence"/>
</dbReference>
<dbReference type="InterPro" id="IPR036196">
    <property type="entry name" value="Ptyr_pPase_sf"/>
</dbReference>
<feature type="active site" description="Nucleophile" evidence="6">
    <location>
        <position position="11"/>
    </location>
</feature>
<evidence type="ECO:0000256" key="2">
    <source>
        <dbReference type="ARBA" id="ARBA00013064"/>
    </source>
</evidence>
<keyword evidence="4" id="KW-0904">Protein phosphatase</keyword>
<feature type="active site" evidence="6">
    <location>
        <position position="17"/>
    </location>
</feature>
<dbReference type="InterPro" id="IPR017867">
    <property type="entry name" value="Tyr_phospatase_low_mol_wt"/>
</dbReference>
<dbReference type="AlphaFoldDB" id="A0A6P2L5T1"/>
<reference evidence="8 9" key="1">
    <citation type="submission" date="2019-09" db="EMBL/GenBank/DDBJ databases">
        <authorList>
            <person name="Depoorter E."/>
        </authorList>
    </citation>
    <scope>NUCLEOTIDE SEQUENCE [LARGE SCALE GENOMIC DNA]</scope>
    <source>
        <strain evidence="8">LMG 13014</strain>
    </source>
</reference>
<comment type="similarity">
    <text evidence="1">Belongs to the low molecular weight phosphotyrosine protein phosphatase family.</text>
</comment>
<dbReference type="SMART" id="SM00226">
    <property type="entry name" value="LMWPc"/>
    <property type="match status" value="1"/>
</dbReference>
<dbReference type="GO" id="GO:0004725">
    <property type="term" value="F:protein tyrosine phosphatase activity"/>
    <property type="evidence" value="ECO:0007669"/>
    <property type="project" value="UniProtKB-EC"/>
</dbReference>
<dbReference type="InterPro" id="IPR050438">
    <property type="entry name" value="LMW_PTPase"/>
</dbReference>
<dbReference type="InterPro" id="IPR023485">
    <property type="entry name" value="Ptyr_pPase"/>
</dbReference>
<evidence type="ECO:0000256" key="5">
    <source>
        <dbReference type="ARBA" id="ARBA00051722"/>
    </source>
</evidence>
<evidence type="ECO:0000313" key="8">
    <source>
        <dbReference type="EMBL" id="VWB62223.1"/>
    </source>
</evidence>
<evidence type="ECO:0000256" key="4">
    <source>
        <dbReference type="ARBA" id="ARBA00022912"/>
    </source>
</evidence>
<dbReference type="PANTHER" id="PTHR11717:SF31">
    <property type="entry name" value="LOW MOLECULAR WEIGHT PROTEIN-TYROSINE-PHOSPHATASE ETP-RELATED"/>
    <property type="match status" value="1"/>
</dbReference>